<dbReference type="GO" id="GO:0140673">
    <property type="term" value="P:transcription elongation-coupled chromatin remodeling"/>
    <property type="evidence" value="ECO:0007669"/>
    <property type="project" value="TreeGrafter"/>
</dbReference>
<evidence type="ECO:0000313" key="5">
    <source>
        <dbReference type="EMBL" id="MBB3726484.1"/>
    </source>
</evidence>
<keyword evidence="6" id="KW-1185">Reference proteome</keyword>
<feature type="domain" description="6-phosphogluconate dehydrogenase NADP-binding" evidence="3">
    <location>
        <begin position="9"/>
        <end position="158"/>
    </location>
</feature>
<dbReference type="PANTHER" id="PTHR43580">
    <property type="entry name" value="OXIDOREDUCTASE GLYR1-RELATED"/>
    <property type="match status" value="1"/>
</dbReference>
<dbReference type="InterPro" id="IPR048666">
    <property type="entry name" value="RedAm-like_C"/>
</dbReference>
<dbReference type="Gene3D" id="3.40.50.720">
    <property type="entry name" value="NAD(P)-binding Rossmann-like Domain"/>
    <property type="match status" value="1"/>
</dbReference>
<organism evidence="5 6">
    <name type="scientific">Nonomuraea dietziae</name>
    <dbReference type="NCBI Taxonomy" id="65515"/>
    <lineage>
        <taxon>Bacteria</taxon>
        <taxon>Bacillati</taxon>
        <taxon>Actinomycetota</taxon>
        <taxon>Actinomycetes</taxon>
        <taxon>Streptosporangiales</taxon>
        <taxon>Streptosporangiaceae</taxon>
        <taxon>Nonomuraea</taxon>
    </lineage>
</organism>
<keyword evidence="2" id="KW-0560">Oxidoreductase</keyword>
<dbReference type="GO" id="GO:0050661">
    <property type="term" value="F:NADP binding"/>
    <property type="evidence" value="ECO:0007669"/>
    <property type="project" value="InterPro"/>
</dbReference>
<evidence type="ECO:0000256" key="2">
    <source>
        <dbReference type="ARBA" id="ARBA00023002"/>
    </source>
</evidence>
<proteinExistence type="inferred from homology"/>
<dbReference type="Proteomes" id="UP000579945">
    <property type="component" value="Unassembled WGS sequence"/>
</dbReference>
<evidence type="ECO:0000259" key="3">
    <source>
        <dbReference type="Pfam" id="PF03446"/>
    </source>
</evidence>
<dbReference type="EMBL" id="JACIBV010000001">
    <property type="protein sequence ID" value="MBB3726484.1"/>
    <property type="molecule type" value="Genomic_DNA"/>
</dbReference>
<dbReference type="GO" id="GO:0000785">
    <property type="term" value="C:chromatin"/>
    <property type="evidence" value="ECO:0007669"/>
    <property type="project" value="TreeGrafter"/>
</dbReference>
<evidence type="ECO:0000256" key="1">
    <source>
        <dbReference type="ARBA" id="ARBA00009080"/>
    </source>
</evidence>
<dbReference type="RefSeq" id="WP_183645939.1">
    <property type="nucleotide sequence ID" value="NZ_BAAAXX010000052.1"/>
</dbReference>
<dbReference type="InterPro" id="IPR051265">
    <property type="entry name" value="HIBADH-related_NP60_sf"/>
</dbReference>
<dbReference type="Gene3D" id="1.10.1040.10">
    <property type="entry name" value="N-(1-d-carboxylethyl)-l-norvaline Dehydrogenase, domain 2"/>
    <property type="match status" value="1"/>
</dbReference>
<protein>
    <submittedName>
        <fullName evidence="5">3-hydroxyisobutyrate dehydrogenase-like beta-hydroxyacid dehydrogenase</fullName>
    </submittedName>
</protein>
<dbReference type="InterPro" id="IPR036291">
    <property type="entry name" value="NAD(P)-bd_dom_sf"/>
</dbReference>
<dbReference type="PANTHER" id="PTHR43580:SF2">
    <property type="entry name" value="CYTOKINE-LIKE NUCLEAR FACTOR N-PAC"/>
    <property type="match status" value="1"/>
</dbReference>
<dbReference type="SUPFAM" id="SSF51735">
    <property type="entry name" value="NAD(P)-binding Rossmann-fold domains"/>
    <property type="match status" value="1"/>
</dbReference>
<dbReference type="InterPro" id="IPR015815">
    <property type="entry name" value="HIBADH-related"/>
</dbReference>
<dbReference type="AlphaFoldDB" id="A0A7W5V6P3"/>
<feature type="domain" description="NADPH-dependent reductive aminase-like C-terminal" evidence="4">
    <location>
        <begin position="164"/>
        <end position="290"/>
    </location>
</feature>
<dbReference type="GO" id="GO:0016491">
    <property type="term" value="F:oxidoreductase activity"/>
    <property type="evidence" value="ECO:0007669"/>
    <property type="project" value="UniProtKB-KW"/>
</dbReference>
<gene>
    <name evidence="5" type="ORF">FHR33_002344</name>
</gene>
<dbReference type="PIRSF" id="PIRSF000103">
    <property type="entry name" value="HIBADH"/>
    <property type="match status" value="1"/>
</dbReference>
<evidence type="ECO:0000313" key="6">
    <source>
        <dbReference type="Proteomes" id="UP000579945"/>
    </source>
</evidence>
<name>A0A7W5V6P3_9ACTN</name>
<dbReference type="Pfam" id="PF03446">
    <property type="entry name" value="NAD_binding_2"/>
    <property type="match status" value="1"/>
</dbReference>
<comment type="similarity">
    <text evidence="1">Belongs to the HIBADH-related family.</text>
</comment>
<accession>A0A7W5V6P3</accession>
<dbReference type="GO" id="GO:0031491">
    <property type="term" value="F:nucleosome binding"/>
    <property type="evidence" value="ECO:0007669"/>
    <property type="project" value="TreeGrafter"/>
</dbReference>
<dbReference type="InterPro" id="IPR013328">
    <property type="entry name" value="6PGD_dom2"/>
</dbReference>
<dbReference type="InterPro" id="IPR006115">
    <property type="entry name" value="6PGDH_NADP-bd"/>
</dbReference>
<dbReference type="Pfam" id="PF21761">
    <property type="entry name" value="RedAm-like_C"/>
    <property type="match status" value="1"/>
</dbReference>
<evidence type="ECO:0000259" key="4">
    <source>
        <dbReference type="Pfam" id="PF21761"/>
    </source>
</evidence>
<comment type="caution">
    <text evidence="5">The sequence shown here is derived from an EMBL/GenBank/DDBJ whole genome shotgun (WGS) entry which is preliminary data.</text>
</comment>
<dbReference type="GeneID" id="95388842"/>
<dbReference type="GO" id="GO:0003677">
    <property type="term" value="F:DNA binding"/>
    <property type="evidence" value="ECO:0007669"/>
    <property type="project" value="TreeGrafter"/>
</dbReference>
<sequence>MEDANRTPVTVIGLGAMGRALAGAFLDNGHPTTVWNRSIGKAEELAVRGATVANTVDEAIAASPVVVICVLDYAVVHEILGPLSGSIAGRTLVNLTNGTPKQAREAAEWAAGYGADYLDGGIMAVPVMIGRPEAVILYSGSAGAFGVHERALGALGTATYLNADAGHASLYDLALLAAMYGMFGGVYQAAAMVGSEKVPAAEFAPMVVSWLNAMTAALPAVAEAMDAGDGADDDDSNLQMQAVSFANILSASREQGISTALLEPMQALLDRAVAAQRGGAGTPSLIAMLRTDPVPA</sequence>
<reference evidence="5 6" key="1">
    <citation type="submission" date="2020-08" db="EMBL/GenBank/DDBJ databases">
        <title>Sequencing the genomes of 1000 actinobacteria strains.</title>
        <authorList>
            <person name="Klenk H.-P."/>
        </authorList>
    </citation>
    <scope>NUCLEOTIDE SEQUENCE [LARGE SCALE GENOMIC DNA]</scope>
    <source>
        <strain evidence="5 6">DSM 44320</strain>
    </source>
</reference>